<dbReference type="STRING" id="1033734.GCA_000285535_01209"/>
<dbReference type="AlphaFoldDB" id="A0A4S3PRL3"/>
<dbReference type="OrthoDB" id="2966478at2"/>
<gene>
    <name evidence="2" type="ORF">E1I69_12665</name>
</gene>
<accession>A0A4S3PRL3</accession>
<comment type="caution">
    <text evidence="2">The sequence shown here is derived from an EMBL/GenBank/DDBJ whole genome shotgun (WGS) entry which is preliminary data.</text>
</comment>
<organism evidence="2 3">
    <name type="scientific">Bacillus timonensis</name>
    <dbReference type="NCBI Taxonomy" id="1033734"/>
    <lineage>
        <taxon>Bacteria</taxon>
        <taxon>Bacillati</taxon>
        <taxon>Bacillota</taxon>
        <taxon>Bacilli</taxon>
        <taxon>Bacillales</taxon>
        <taxon>Bacillaceae</taxon>
        <taxon>Bacillus</taxon>
    </lineage>
</organism>
<evidence type="ECO:0000313" key="3">
    <source>
        <dbReference type="Proteomes" id="UP000306477"/>
    </source>
</evidence>
<protein>
    <recommendedName>
        <fullName evidence="1">UPF0738 protein E1I69_12665</fullName>
    </recommendedName>
</protein>
<reference evidence="2 3" key="1">
    <citation type="journal article" date="2019" name="Indoor Air">
        <title>Impacts of indoor surface finishes on bacterial viability.</title>
        <authorList>
            <person name="Hu J."/>
            <person name="Maamar S.B."/>
            <person name="Glawe A.J."/>
            <person name="Gottel N."/>
            <person name="Gilbert J.A."/>
            <person name="Hartmann E.M."/>
        </authorList>
    </citation>
    <scope>NUCLEOTIDE SEQUENCE [LARGE SCALE GENOMIC DNA]</scope>
    <source>
        <strain evidence="2 3">AF060A6</strain>
    </source>
</reference>
<evidence type="ECO:0000313" key="2">
    <source>
        <dbReference type="EMBL" id="THE12014.1"/>
    </source>
</evidence>
<dbReference type="RefSeq" id="WP_136379966.1">
    <property type="nucleotide sequence ID" value="NZ_SLUB01000021.1"/>
</dbReference>
<name>A0A4S3PRL3_9BACI</name>
<keyword evidence="3" id="KW-1185">Reference proteome</keyword>
<dbReference type="HAMAP" id="MF_01861">
    <property type="entry name" value="UPF0738"/>
    <property type="match status" value="1"/>
</dbReference>
<sequence>MQKHIEISQFNYSNGRLELKAEHTDFDTAGLSATGQMLVDSDSLAFIYKLENEQEFIYVSLPSAVWPSLKSVITENQKVILHLEDNELELIDVIPELEYLLQNIEGNANYGDDMVELVEKTFLS</sequence>
<dbReference type="Proteomes" id="UP000306477">
    <property type="component" value="Unassembled WGS sequence"/>
</dbReference>
<dbReference type="EMBL" id="SLUB01000021">
    <property type="protein sequence ID" value="THE12014.1"/>
    <property type="molecule type" value="Genomic_DNA"/>
</dbReference>
<dbReference type="Pfam" id="PF19785">
    <property type="entry name" value="UPF0738"/>
    <property type="match status" value="1"/>
</dbReference>
<dbReference type="InterPro" id="IPR020908">
    <property type="entry name" value="UPF0738"/>
</dbReference>
<evidence type="ECO:0000256" key="1">
    <source>
        <dbReference type="HAMAP-Rule" id="MF_01861"/>
    </source>
</evidence>
<comment type="similarity">
    <text evidence="1">Belongs to the UPF0738 family.</text>
</comment>
<proteinExistence type="inferred from homology"/>